<organism evidence="4">
    <name type="scientific">Lepeophtheirus salmonis</name>
    <name type="common">Salmon louse</name>
    <name type="synonym">Caligus salmonis</name>
    <dbReference type="NCBI Taxonomy" id="72036"/>
    <lineage>
        <taxon>Eukaryota</taxon>
        <taxon>Metazoa</taxon>
        <taxon>Ecdysozoa</taxon>
        <taxon>Arthropoda</taxon>
        <taxon>Crustacea</taxon>
        <taxon>Multicrustacea</taxon>
        <taxon>Hexanauplia</taxon>
        <taxon>Copepoda</taxon>
        <taxon>Siphonostomatoida</taxon>
        <taxon>Caligidae</taxon>
        <taxon>Lepeophtheirus</taxon>
    </lineage>
</organism>
<proteinExistence type="predicted"/>
<accession>A0A0K2VEN4</accession>
<evidence type="ECO:0000259" key="3">
    <source>
        <dbReference type="PROSITE" id="PS50157"/>
    </source>
</evidence>
<dbReference type="PROSITE" id="PS50157">
    <property type="entry name" value="ZINC_FINGER_C2H2_2"/>
    <property type="match status" value="1"/>
</dbReference>
<feature type="domain" description="C2H2-type" evidence="3">
    <location>
        <begin position="42"/>
        <end position="65"/>
    </location>
</feature>
<feature type="compositionally biased region" description="Polar residues" evidence="2">
    <location>
        <begin position="1"/>
        <end position="13"/>
    </location>
</feature>
<dbReference type="GO" id="GO:0008270">
    <property type="term" value="F:zinc ion binding"/>
    <property type="evidence" value="ECO:0007669"/>
    <property type="project" value="UniProtKB-KW"/>
</dbReference>
<keyword evidence="1" id="KW-0479">Metal-binding</keyword>
<dbReference type="EMBL" id="HACA01031632">
    <property type="protein sequence ID" value="CDW48993.1"/>
    <property type="molecule type" value="Transcribed_RNA"/>
</dbReference>
<name>A0A0K2VEN4_LEPSM</name>
<dbReference type="PROSITE" id="PS00028">
    <property type="entry name" value="ZINC_FINGER_C2H2_1"/>
    <property type="match status" value="1"/>
</dbReference>
<protein>
    <recommendedName>
        <fullName evidence="3">C2H2-type domain-containing protein</fullName>
    </recommendedName>
</protein>
<feature type="region of interest" description="Disordered" evidence="2">
    <location>
        <begin position="1"/>
        <end position="37"/>
    </location>
</feature>
<reference evidence="4" key="1">
    <citation type="submission" date="2014-05" db="EMBL/GenBank/DDBJ databases">
        <authorList>
            <person name="Chronopoulou M."/>
        </authorList>
    </citation>
    <scope>NUCLEOTIDE SEQUENCE</scope>
    <source>
        <tissue evidence="4">Whole organism</tissue>
    </source>
</reference>
<sequence>MSLFPDSSYQMLTKNEWRESSPRSNNTNGNNSRTMNTPSGLYTCNICNKGYKNKSSLYTHKNRDHGFKAGVTR</sequence>
<feature type="compositionally biased region" description="Low complexity" evidence="2">
    <location>
        <begin position="22"/>
        <end position="37"/>
    </location>
</feature>
<dbReference type="OrthoDB" id="1903104at2759"/>
<dbReference type="Gene3D" id="3.30.160.60">
    <property type="entry name" value="Classic Zinc Finger"/>
    <property type="match status" value="1"/>
</dbReference>
<dbReference type="InterPro" id="IPR013087">
    <property type="entry name" value="Znf_C2H2_type"/>
</dbReference>
<dbReference type="SUPFAM" id="SSF57667">
    <property type="entry name" value="beta-beta-alpha zinc fingers"/>
    <property type="match status" value="1"/>
</dbReference>
<keyword evidence="1" id="KW-0863">Zinc-finger</keyword>
<evidence type="ECO:0000256" key="1">
    <source>
        <dbReference type="PROSITE-ProRule" id="PRU00042"/>
    </source>
</evidence>
<dbReference type="InterPro" id="IPR036236">
    <property type="entry name" value="Znf_C2H2_sf"/>
</dbReference>
<dbReference type="AlphaFoldDB" id="A0A0K2VEN4"/>
<evidence type="ECO:0000256" key="2">
    <source>
        <dbReference type="SAM" id="MobiDB-lite"/>
    </source>
</evidence>
<keyword evidence="1" id="KW-0862">Zinc</keyword>
<evidence type="ECO:0000313" key="4">
    <source>
        <dbReference type="EMBL" id="CDW48993.1"/>
    </source>
</evidence>